<keyword evidence="7" id="KW-0812">Transmembrane</keyword>
<organism evidence="9 10">
    <name type="scientific">Crocodylus porosus</name>
    <name type="common">Saltwater crocodile</name>
    <name type="synonym">Estuarine crocodile</name>
    <dbReference type="NCBI Taxonomy" id="8502"/>
    <lineage>
        <taxon>Eukaryota</taxon>
        <taxon>Metazoa</taxon>
        <taxon>Chordata</taxon>
        <taxon>Craniata</taxon>
        <taxon>Vertebrata</taxon>
        <taxon>Euteleostomi</taxon>
        <taxon>Archelosauria</taxon>
        <taxon>Archosauria</taxon>
        <taxon>Crocodylia</taxon>
        <taxon>Longirostres</taxon>
        <taxon>Crocodylidae</taxon>
        <taxon>Crocodylus</taxon>
    </lineage>
</organism>
<keyword evidence="10" id="KW-1185">Reference proteome</keyword>
<dbReference type="CDD" id="cd00435">
    <property type="entry name" value="ACBP"/>
    <property type="match status" value="1"/>
</dbReference>
<feature type="compositionally biased region" description="Basic and acidic residues" evidence="6">
    <location>
        <begin position="184"/>
        <end position="221"/>
    </location>
</feature>
<evidence type="ECO:0000259" key="8">
    <source>
        <dbReference type="PROSITE" id="PS51228"/>
    </source>
</evidence>
<evidence type="ECO:0000256" key="5">
    <source>
        <dbReference type="ARBA" id="ARBA00025481"/>
    </source>
</evidence>
<evidence type="ECO:0000256" key="2">
    <source>
        <dbReference type="ARBA" id="ARBA00022448"/>
    </source>
</evidence>
<evidence type="ECO:0000256" key="7">
    <source>
        <dbReference type="SAM" id="Phobius"/>
    </source>
</evidence>
<accession>A0A7M4FAY9</accession>
<dbReference type="OMA" id="NIPPEHG"/>
<proteinExistence type="inferred from homology"/>
<dbReference type="GO" id="GO:0000062">
    <property type="term" value="F:fatty-acyl-CoA binding"/>
    <property type="evidence" value="ECO:0007669"/>
    <property type="project" value="InterPro"/>
</dbReference>
<evidence type="ECO:0000256" key="3">
    <source>
        <dbReference type="ARBA" id="ARBA00023006"/>
    </source>
</evidence>
<feature type="region of interest" description="Disordered" evidence="6">
    <location>
        <begin position="16"/>
        <end position="35"/>
    </location>
</feature>
<dbReference type="PANTHER" id="PTHR23310">
    <property type="entry name" value="ACYL-COA-BINDING PROTEIN, ACBP"/>
    <property type="match status" value="1"/>
</dbReference>
<dbReference type="PROSITE" id="PS00880">
    <property type="entry name" value="ACB_1"/>
    <property type="match status" value="1"/>
</dbReference>
<dbReference type="PIRSF" id="PIRSF002412">
    <property type="entry name" value="MA_DBI"/>
    <property type="match status" value="1"/>
</dbReference>
<dbReference type="Proteomes" id="UP000594220">
    <property type="component" value="Unplaced"/>
</dbReference>
<dbReference type="InterPro" id="IPR035984">
    <property type="entry name" value="Acyl-CoA-binding_sf"/>
</dbReference>
<reference evidence="9" key="2">
    <citation type="submission" date="2025-09" db="UniProtKB">
        <authorList>
            <consortium name="Ensembl"/>
        </authorList>
    </citation>
    <scope>IDENTIFICATION</scope>
</reference>
<comment type="function">
    <text evidence="5">Acyl-CoA binding protein which acts as the peroxisome receptor for pexophagy but is dispensable for aggrephagy and nonselective autophagy. Binds medium- and long-chain acyl-CoA esters.</text>
</comment>
<dbReference type="GO" id="GO:0000425">
    <property type="term" value="P:pexophagy"/>
    <property type="evidence" value="ECO:0007669"/>
    <property type="project" value="InterPro"/>
</dbReference>
<dbReference type="GeneTree" id="ENSGT00940000160739"/>
<evidence type="ECO:0000313" key="9">
    <source>
        <dbReference type="Ensembl" id="ENSCPRP00005022223.1"/>
    </source>
</evidence>
<evidence type="ECO:0000313" key="10">
    <source>
        <dbReference type="Proteomes" id="UP000594220"/>
    </source>
</evidence>
<gene>
    <name evidence="9" type="primary">ACBD4</name>
</gene>
<feature type="domain" description="ACB" evidence="8">
    <location>
        <begin position="60"/>
        <end position="149"/>
    </location>
</feature>
<dbReference type="InterPro" id="IPR016347">
    <property type="entry name" value="ACBD5"/>
</dbReference>
<reference evidence="9" key="1">
    <citation type="submission" date="2025-08" db="UniProtKB">
        <authorList>
            <consortium name="Ensembl"/>
        </authorList>
    </citation>
    <scope>IDENTIFICATION</scope>
</reference>
<dbReference type="PROSITE" id="PS51228">
    <property type="entry name" value="ACB_2"/>
    <property type="match status" value="1"/>
</dbReference>
<sequence>MRGVFLLVGGFLSRPQHSPAQGGGRRGISCSQQRGRGRGQILARAGSQAWIGMEPPAPDYQVQFQAAVRVIQGLPKNSSYRPSYEEMLRFYSYYKQATVGSCVIPRPGFWDPIGRYKWDAWNSLGKMSKEEAMAAYISEMKKIAQKIIDTIPMDKTSEHMFGYFEPLYDVIHDMPRPPEAFFKRKADKEEKDPEPTKDGQEERLSGNHVEEPPSGEQKQEDQTLGGGLDCADEALENSQLTSDSESEVFCDTLEQMEADQAGQLLAKQSSSLSSPCSIQADGFAFSALEMTEEGELAEGRRQNGRSSRSLMGLGTERELQIATAEWGSGGSLDTDVEAQRSTGVRLELDVQVAGAIHALQDNMQSVMKRLSHLETVTAAQVNVSGQGPDKPLASFTGQKPSRWPLEISARTLLFLIAWPFVVQWLLRHFQRRKR</sequence>
<keyword evidence="7" id="KW-1133">Transmembrane helix</keyword>
<dbReference type="InterPro" id="IPR000582">
    <property type="entry name" value="Acyl-CoA-binding_protein"/>
</dbReference>
<dbReference type="GO" id="GO:0005737">
    <property type="term" value="C:cytoplasm"/>
    <property type="evidence" value="ECO:0007669"/>
    <property type="project" value="TreeGrafter"/>
</dbReference>
<feature type="transmembrane region" description="Helical" evidence="7">
    <location>
        <begin position="407"/>
        <end position="426"/>
    </location>
</feature>
<dbReference type="Gene3D" id="1.20.80.10">
    <property type="match status" value="1"/>
</dbReference>
<dbReference type="Pfam" id="PF00887">
    <property type="entry name" value="ACBP"/>
    <property type="match status" value="1"/>
</dbReference>
<evidence type="ECO:0000256" key="4">
    <source>
        <dbReference type="ARBA" id="ARBA00023121"/>
    </source>
</evidence>
<comment type="similarity">
    <text evidence="1">Belongs to the ATG37 family.</text>
</comment>
<dbReference type="PANTHER" id="PTHR23310:SF53">
    <property type="entry name" value="ACYL-COA-BINDING DOMAIN-CONTAINING PROTEIN 4"/>
    <property type="match status" value="1"/>
</dbReference>
<dbReference type="Ensembl" id="ENSCPRT00005025993.1">
    <property type="protein sequence ID" value="ENSCPRP00005022223.1"/>
    <property type="gene ID" value="ENSCPRG00005015499.1"/>
</dbReference>
<feature type="region of interest" description="Disordered" evidence="6">
    <location>
        <begin position="184"/>
        <end position="229"/>
    </location>
</feature>
<keyword evidence="4" id="KW-0446">Lipid-binding</keyword>
<dbReference type="InterPro" id="IPR014352">
    <property type="entry name" value="FERM/acyl-CoA-bd_prot_sf"/>
</dbReference>
<dbReference type="GO" id="GO:0006631">
    <property type="term" value="P:fatty acid metabolic process"/>
    <property type="evidence" value="ECO:0007669"/>
    <property type="project" value="TreeGrafter"/>
</dbReference>
<protein>
    <submittedName>
        <fullName evidence="9">Acyl-CoA binding domain containing 4</fullName>
    </submittedName>
</protein>
<name>A0A7M4FAY9_CROPO</name>
<keyword evidence="3" id="KW-0072">Autophagy</keyword>
<evidence type="ECO:0000256" key="6">
    <source>
        <dbReference type="SAM" id="MobiDB-lite"/>
    </source>
</evidence>
<dbReference type="SUPFAM" id="SSF47027">
    <property type="entry name" value="Acyl-CoA binding protein"/>
    <property type="match status" value="1"/>
</dbReference>
<dbReference type="FunFam" id="1.20.80.10:FF:000010">
    <property type="entry name" value="Acyl-CoA-binding domain-containing protein 5"/>
    <property type="match status" value="1"/>
</dbReference>
<dbReference type="PRINTS" id="PR00689">
    <property type="entry name" value="ACOABINDINGP"/>
</dbReference>
<evidence type="ECO:0000256" key="1">
    <source>
        <dbReference type="ARBA" id="ARBA00010310"/>
    </source>
</evidence>
<keyword evidence="2" id="KW-0813">Transport</keyword>
<keyword evidence="7" id="KW-0472">Membrane</keyword>
<dbReference type="InterPro" id="IPR022408">
    <property type="entry name" value="Acyl-CoA-binding_prot_CS"/>
</dbReference>
<dbReference type="AlphaFoldDB" id="A0A7M4FAY9"/>